<dbReference type="Gene3D" id="3.40.1050.10">
    <property type="entry name" value="Carbonic anhydrase"/>
    <property type="match status" value="1"/>
</dbReference>
<evidence type="ECO:0000313" key="10">
    <source>
        <dbReference type="EMBL" id="KFI73999.1"/>
    </source>
</evidence>
<evidence type="ECO:0000256" key="9">
    <source>
        <dbReference type="SAM" id="MobiDB-lite"/>
    </source>
</evidence>
<feature type="region of interest" description="Disordered" evidence="9">
    <location>
        <begin position="1"/>
        <end position="43"/>
    </location>
</feature>
<keyword evidence="4 8" id="KW-0456">Lyase</keyword>
<evidence type="ECO:0000256" key="1">
    <source>
        <dbReference type="ARBA" id="ARBA00006217"/>
    </source>
</evidence>
<dbReference type="EMBL" id="JGZD01000004">
    <property type="protein sequence ID" value="KFI73999.1"/>
    <property type="molecule type" value="Genomic_DNA"/>
</dbReference>
<comment type="function">
    <text evidence="8">Reversible hydration of carbon dioxide.</text>
</comment>
<dbReference type="Proteomes" id="UP000029014">
    <property type="component" value="Unassembled WGS sequence"/>
</dbReference>
<dbReference type="PANTHER" id="PTHR11002">
    <property type="entry name" value="CARBONIC ANHYDRASE"/>
    <property type="match status" value="1"/>
</dbReference>
<proteinExistence type="inferred from homology"/>
<evidence type="ECO:0000256" key="4">
    <source>
        <dbReference type="ARBA" id="ARBA00023239"/>
    </source>
</evidence>
<dbReference type="GO" id="GO:0015976">
    <property type="term" value="P:carbon utilization"/>
    <property type="evidence" value="ECO:0007669"/>
    <property type="project" value="InterPro"/>
</dbReference>
<dbReference type="InterPro" id="IPR001765">
    <property type="entry name" value="Carbonic_anhydrase"/>
</dbReference>
<dbReference type="CDD" id="cd03378">
    <property type="entry name" value="beta_CA_cladeC"/>
    <property type="match status" value="1"/>
</dbReference>
<accession>A0A087BSJ9</accession>
<comment type="cofactor">
    <cofactor evidence="7">
        <name>Zn(2+)</name>
        <dbReference type="ChEBI" id="CHEBI:29105"/>
    </cofactor>
    <text evidence="7">Binds 1 zinc ion per subunit.</text>
</comment>
<dbReference type="GO" id="GO:0004089">
    <property type="term" value="F:carbonate dehydratase activity"/>
    <property type="evidence" value="ECO:0007669"/>
    <property type="project" value="UniProtKB-UniRule"/>
</dbReference>
<evidence type="ECO:0000256" key="6">
    <source>
        <dbReference type="ARBA" id="ARBA00048348"/>
    </source>
</evidence>
<comment type="caution">
    <text evidence="10">The sequence shown here is derived from an EMBL/GenBank/DDBJ whole genome shotgun (WGS) entry which is preliminary data.</text>
</comment>
<keyword evidence="11" id="KW-1185">Reference proteome</keyword>
<sequence length="244" mass="26027">MSGETTNNAGSQENSDGTDPTRRTPLSATEAGGGSSEHESTANATWSRLLAGNRRFAQGQPEHPWQDPATRESLIDAQHPDAAVLSCGDSRVPPEIIFDQGLGDMFVVRTAGEVLDSAVVSSLEFAVDTLHTSLVVVLGHEHCGAIQSAVAALSPLDEERLDELDRLVTDSPSPIIRSVGGSVLESRRAGLDDTDDFERVHIARTIERLVTESESISAALGEGRLRIVGARYRVSDGVVEVLSF</sequence>
<comment type="similarity">
    <text evidence="1 8">Belongs to the beta-class carbonic anhydrase family.</text>
</comment>
<reference evidence="10 11" key="1">
    <citation type="submission" date="2014-03" db="EMBL/GenBank/DDBJ databases">
        <title>Genomics of Bifidobacteria.</title>
        <authorList>
            <person name="Ventura M."/>
            <person name="Milani C."/>
            <person name="Lugli G.A."/>
        </authorList>
    </citation>
    <scope>NUCLEOTIDE SEQUENCE [LARGE SCALE GENOMIC DNA]</scope>
    <source>
        <strain evidence="10 11">LMG 11592</strain>
    </source>
</reference>
<dbReference type="AlphaFoldDB" id="A0A087BSJ9"/>
<evidence type="ECO:0000256" key="3">
    <source>
        <dbReference type="ARBA" id="ARBA00022833"/>
    </source>
</evidence>
<name>A0A087BSJ9_9BIFI</name>
<evidence type="ECO:0000256" key="2">
    <source>
        <dbReference type="ARBA" id="ARBA00012925"/>
    </source>
</evidence>
<keyword evidence="3 7" id="KW-0862">Zinc</keyword>
<dbReference type="InterPro" id="IPR015892">
    <property type="entry name" value="Carbonic_anhydrase_CS"/>
</dbReference>
<feature type="binding site" evidence="7">
    <location>
        <position position="143"/>
    </location>
    <ligand>
        <name>Zn(2+)</name>
        <dbReference type="ChEBI" id="CHEBI:29105"/>
    </ligand>
</feature>
<organism evidence="10 11">
    <name type="scientific">Bifidobacterium minimum</name>
    <dbReference type="NCBI Taxonomy" id="1693"/>
    <lineage>
        <taxon>Bacteria</taxon>
        <taxon>Bacillati</taxon>
        <taxon>Actinomycetota</taxon>
        <taxon>Actinomycetes</taxon>
        <taxon>Bifidobacteriales</taxon>
        <taxon>Bifidobacteriaceae</taxon>
        <taxon>Bifidobacterium</taxon>
    </lineage>
</organism>
<feature type="compositionally biased region" description="Polar residues" evidence="9">
    <location>
        <begin position="1"/>
        <end position="18"/>
    </location>
</feature>
<evidence type="ECO:0000313" key="11">
    <source>
        <dbReference type="Proteomes" id="UP000029014"/>
    </source>
</evidence>
<dbReference type="EC" id="4.2.1.1" evidence="2 8"/>
<feature type="binding site" evidence="7">
    <location>
        <position position="87"/>
    </location>
    <ligand>
        <name>Zn(2+)</name>
        <dbReference type="ChEBI" id="CHEBI:29105"/>
    </ligand>
</feature>
<keyword evidence="7" id="KW-0479">Metal-binding</keyword>
<protein>
    <recommendedName>
        <fullName evidence="2 8">Carbonic anhydrase</fullName>
        <ecNumber evidence="2 8">4.2.1.1</ecNumber>
    </recommendedName>
    <alternativeName>
        <fullName evidence="8">Carbonate dehydratase</fullName>
    </alternativeName>
</protein>
<feature type="binding site" evidence="7">
    <location>
        <position position="89"/>
    </location>
    <ligand>
        <name>Zn(2+)</name>
        <dbReference type="ChEBI" id="CHEBI:29105"/>
    </ligand>
</feature>
<dbReference type="InterPro" id="IPR036874">
    <property type="entry name" value="Carbonic_anhydrase_sf"/>
</dbReference>
<dbReference type="eggNOG" id="COG0288">
    <property type="taxonomic scope" value="Bacteria"/>
</dbReference>
<comment type="function">
    <text evidence="5">Catalyzes the reversible hydration of carbon dioxide to form bicarbonate.</text>
</comment>
<dbReference type="PROSITE" id="PS00705">
    <property type="entry name" value="PROK_CO2_ANHYDRASE_2"/>
    <property type="match status" value="1"/>
</dbReference>
<dbReference type="PANTHER" id="PTHR11002:SF79">
    <property type="entry name" value="CARBONIC ANHYDRASE 2"/>
    <property type="match status" value="1"/>
</dbReference>
<evidence type="ECO:0000256" key="5">
    <source>
        <dbReference type="ARBA" id="ARBA00024993"/>
    </source>
</evidence>
<dbReference type="GO" id="GO:0008270">
    <property type="term" value="F:zinc ion binding"/>
    <property type="evidence" value="ECO:0007669"/>
    <property type="project" value="UniProtKB-UniRule"/>
</dbReference>
<dbReference type="SMART" id="SM00947">
    <property type="entry name" value="Pro_CA"/>
    <property type="match status" value="1"/>
</dbReference>
<dbReference type="Pfam" id="PF00484">
    <property type="entry name" value="Pro_CA"/>
    <property type="match status" value="1"/>
</dbReference>
<comment type="catalytic activity">
    <reaction evidence="6 8">
        <text>hydrogencarbonate + H(+) = CO2 + H2O</text>
        <dbReference type="Rhea" id="RHEA:10748"/>
        <dbReference type="ChEBI" id="CHEBI:15377"/>
        <dbReference type="ChEBI" id="CHEBI:15378"/>
        <dbReference type="ChEBI" id="CHEBI:16526"/>
        <dbReference type="ChEBI" id="CHEBI:17544"/>
        <dbReference type="EC" id="4.2.1.1"/>
    </reaction>
</comment>
<evidence type="ECO:0000256" key="7">
    <source>
        <dbReference type="PIRSR" id="PIRSR601765-1"/>
    </source>
</evidence>
<dbReference type="STRING" id="1693.BMIN_1262"/>
<gene>
    <name evidence="10" type="ORF">BMIN_1262</name>
</gene>
<dbReference type="SUPFAM" id="SSF53056">
    <property type="entry name" value="beta-carbonic anhydrase, cab"/>
    <property type="match status" value="1"/>
</dbReference>
<evidence type="ECO:0000256" key="8">
    <source>
        <dbReference type="RuleBase" id="RU003956"/>
    </source>
</evidence>
<feature type="binding site" evidence="7">
    <location>
        <position position="140"/>
    </location>
    <ligand>
        <name>Zn(2+)</name>
        <dbReference type="ChEBI" id="CHEBI:29105"/>
    </ligand>
</feature>